<dbReference type="EMBL" id="KB446536">
    <property type="protein sequence ID" value="EME47469.1"/>
    <property type="molecule type" value="Genomic_DNA"/>
</dbReference>
<sequence>MVQEHDGADSHSSTRKRSFTRPDSPGLHSPAPTQKTNLQGIPKKVARKYHVPGQGKLKDVDDVEAEEMSESDDDALAEVAACEAEEAVKHIRATRHAPEIIPERFSKITAVTRPESRRYAKVAESKQSKAEWQEEFTQKQDITLTQYEQLQGANQGARNPKYKLNKPRPAHFQALPARQRAPSPAARLPEQQERAAQPSAEDLDDQNVAGGLFNCDADIEIYLAQTKQTLRSNAVSLPQPISGTASTRQDDQKAPDDAVAVG</sequence>
<feature type="compositionally biased region" description="Basic residues" evidence="1">
    <location>
        <begin position="160"/>
        <end position="169"/>
    </location>
</feature>
<dbReference type="Proteomes" id="UP000016933">
    <property type="component" value="Unassembled WGS sequence"/>
</dbReference>
<evidence type="ECO:0000313" key="3">
    <source>
        <dbReference type="Proteomes" id="UP000016933"/>
    </source>
</evidence>
<proteinExistence type="predicted"/>
<gene>
    <name evidence="2" type="ORF">DOTSEDRAFT_50862</name>
</gene>
<keyword evidence="3" id="KW-1185">Reference proteome</keyword>
<dbReference type="HOGENOM" id="CLU_1061838_0_0_1"/>
<evidence type="ECO:0000256" key="1">
    <source>
        <dbReference type="SAM" id="MobiDB-lite"/>
    </source>
</evidence>
<reference evidence="2 3" key="2">
    <citation type="journal article" date="2012" name="PLoS Pathog.">
        <title>Diverse lifestyles and strategies of plant pathogenesis encoded in the genomes of eighteen Dothideomycetes fungi.</title>
        <authorList>
            <person name="Ohm R.A."/>
            <person name="Feau N."/>
            <person name="Henrissat B."/>
            <person name="Schoch C.L."/>
            <person name="Horwitz B.A."/>
            <person name="Barry K.W."/>
            <person name="Condon B.J."/>
            <person name="Copeland A.C."/>
            <person name="Dhillon B."/>
            <person name="Glaser F."/>
            <person name="Hesse C.N."/>
            <person name="Kosti I."/>
            <person name="LaButti K."/>
            <person name="Lindquist E.A."/>
            <person name="Lucas S."/>
            <person name="Salamov A.A."/>
            <person name="Bradshaw R.E."/>
            <person name="Ciuffetti L."/>
            <person name="Hamelin R.C."/>
            <person name="Kema G.H.J."/>
            <person name="Lawrence C."/>
            <person name="Scott J.A."/>
            <person name="Spatafora J.W."/>
            <person name="Turgeon B.G."/>
            <person name="de Wit P.J.G.M."/>
            <person name="Zhong S."/>
            <person name="Goodwin S.B."/>
            <person name="Grigoriev I.V."/>
        </authorList>
    </citation>
    <scope>NUCLEOTIDE SEQUENCE [LARGE SCALE GENOMIC DNA]</scope>
    <source>
        <strain evidence="3">NZE10 / CBS 128990</strain>
    </source>
</reference>
<dbReference type="AlphaFoldDB" id="N1PYZ7"/>
<name>N1PYZ7_DOTSN</name>
<feature type="compositionally biased region" description="Acidic residues" evidence="1">
    <location>
        <begin position="61"/>
        <end position="74"/>
    </location>
</feature>
<protein>
    <submittedName>
        <fullName evidence="2">Uncharacterized protein</fullName>
    </submittedName>
</protein>
<organism evidence="2 3">
    <name type="scientific">Dothistroma septosporum (strain NZE10 / CBS 128990)</name>
    <name type="common">Red band needle blight fungus</name>
    <name type="synonym">Mycosphaerella pini</name>
    <dbReference type="NCBI Taxonomy" id="675120"/>
    <lineage>
        <taxon>Eukaryota</taxon>
        <taxon>Fungi</taxon>
        <taxon>Dikarya</taxon>
        <taxon>Ascomycota</taxon>
        <taxon>Pezizomycotina</taxon>
        <taxon>Dothideomycetes</taxon>
        <taxon>Dothideomycetidae</taxon>
        <taxon>Mycosphaerellales</taxon>
        <taxon>Mycosphaerellaceae</taxon>
        <taxon>Dothistroma</taxon>
    </lineage>
</organism>
<reference evidence="3" key="1">
    <citation type="journal article" date="2012" name="PLoS Genet.">
        <title>The genomes of the fungal plant pathogens Cladosporium fulvum and Dothistroma septosporum reveal adaptation to different hosts and lifestyles but also signatures of common ancestry.</title>
        <authorList>
            <person name="de Wit P.J.G.M."/>
            <person name="van der Burgt A."/>
            <person name="Oekmen B."/>
            <person name="Stergiopoulos I."/>
            <person name="Abd-Elsalam K.A."/>
            <person name="Aerts A.L."/>
            <person name="Bahkali A.H."/>
            <person name="Beenen H.G."/>
            <person name="Chettri P."/>
            <person name="Cox M.P."/>
            <person name="Datema E."/>
            <person name="de Vries R.P."/>
            <person name="Dhillon B."/>
            <person name="Ganley A.R."/>
            <person name="Griffiths S.A."/>
            <person name="Guo Y."/>
            <person name="Hamelin R.C."/>
            <person name="Henrissat B."/>
            <person name="Kabir M.S."/>
            <person name="Jashni M.K."/>
            <person name="Kema G."/>
            <person name="Klaubauf S."/>
            <person name="Lapidus A."/>
            <person name="Levasseur A."/>
            <person name="Lindquist E."/>
            <person name="Mehrabi R."/>
            <person name="Ohm R.A."/>
            <person name="Owen T.J."/>
            <person name="Salamov A."/>
            <person name="Schwelm A."/>
            <person name="Schijlen E."/>
            <person name="Sun H."/>
            <person name="van den Burg H.A."/>
            <person name="van Ham R.C.H.J."/>
            <person name="Zhang S."/>
            <person name="Goodwin S.B."/>
            <person name="Grigoriev I.V."/>
            <person name="Collemare J."/>
            <person name="Bradshaw R.E."/>
        </authorList>
    </citation>
    <scope>NUCLEOTIDE SEQUENCE [LARGE SCALE GENOMIC DNA]</scope>
    <source>
        <strain evidence="3">NZE10 / CBS 128990</strain>
    </source>
</reference>
<evidence type="ECO:0000313" key="2">
    <source>
        <dbReference type="EMBL" id="EME47469.1"/>
    </source>
</evidence>
<feature type="region of interest" description="Disordered" evidence="1">
    <location>
        <begin position="1"/>
        <end position="74"/>
    </location>
</feature>
<feature type="region of interest" description="Disordered" evidence="1">
    <location>
        <begin position="232"/>
        <end position="262"/>
    </location>
</feature>
<feature type="compositionally biased region" description="Polar residues" evidence="1">
    <location>
        <begin position="232"/>
        <end position="247"/>
    </location>
</feature>
<feature type="compositionally biased region" description="Low complexity" evidence="1">
    <location>
        <begin position="173"/>
        <end position="189"/>
    </location>
</feature>
<accession>N1PYZ7</accession>
<dbReference type="OrthoDB" id="10687612at2759"/>
<feature type="region of interest" description="Disordered" evidence="1">
    <location>
        <begin position="151"/>
        <end position="209"/>
    </location>
</feature>